<comment type="caution">
    <text evidence="1">The sequence shown here is derived from an EMBL/GenBank/DDBJ whole genome shotgun (WGS) entry which is preliminary data.</text>
</comment>
<evidence type="ECO:0008006" key="3">
    <source>
        <dbReference type="Google" id="ProtNLM"/>
    </source>
</evidence>
<dbReference type="AlphaFoldDB" id="A0ABD5ZE20"/>
<protein>
    <recommendedName>
        <fullName evidence="3">HTH iclR-type domain-containing protein</fullName>
    </recommendedName>
</protein>
<dbReference type="EMBL" id="JBHTAA010000005">
    <property type="protein sequence ID" value="MFC7203451.1"/>
    <property type="molecule type" value="Genomic_DNA"/>
</dbReference>
<evidence type="ECO:0000313" key="1">
    <source>
        <dbReference type="EMBL" id="MFC7203451.1"/>
    </source>
</evidence>
<organism evidence="1 2">
    <name type="scientific">Haloferax namakaokahaiae</name>
    <dbReference type="NCBI Taxonomy" id="1748331"/>
    <lineage>
        <taxon>Archaea</taxon>
        <taxon>Methanobacteriati</taxon>
        <taxon>Methanobacteriota</taxon>
        <taxon>Stenosarchaea group</taxon>
        <taxon>Halobacteria</taxon>
        <taxon>Halobacteriales</taxon>
        <taxon>Haloferacaceae</taxon>
        <taxon>Haloferax</taxon>
    </lineage>
</organism>
<proteinExistence type="predicted"/>
<dbReference type="RefSeq" id="WP_390222793.1">
    <property type="nucleotide sequence ID" value="NZ_JBHTAA010000005.1"/>
</dbReference>
<dbReference type="Proteomes" id="UP001596481">
    <property type="component" value="Unassembled WGS sequence"/>
</dbReference>
<evidence type="ECO:0000313" key="2">
    <source>
        <dbReference type="Proteomes" id="UP001596481"/>
    </source>
</evidence>
<keyword evidence="2" id="KW-1185">Reference proteome</keyword>
<name>A0ABD5ZE20_9EURY</name>
<sequence length="114" mass="12786">MSQMNAGAEREKTKRLRHEHPSGWLHLTQHEAVPVLIDAVLDLPPGREFNKSEFASHAGVTRQTVGNYTELFLQVGIFEEVDGTSPQRYRVANSNVVRELYELNSALNAVEADV</sequence>
<gene>
    <name evidence="1" type="ORF">ACFQJC_08000</name>
</gene>
<accession>A0ABD5ZE20</accession>
<reference evidence="1 2" key="1">
    <citation type="journal article" date="2019" name="Int. J. Syst. Evol. Microbiol.">
        <title>The Global Catalogue of Microorganisms (GCM) 10K type strain sequencing project: providing services to taxonomists for standard genome sequencing and annotation.</title>
        <authorList>
            <consortium name="The Broad Institute Genomics Platform"/>
            <consortium name="The Broad Institute Genome Sequencing Center for Infectious Disease"/>
            <person name="Wu L."/>
            <person name="Ma J."/>
        </authorList>
    </citation>
    <scope>NUCLEOTIDE SEQUENCE [LARGE SCALE GENOMIC DNA]</scope>
    <source>
        <strain evidence="1 2">DSM 29988</strain>
    </source>
</reference>